<gene>
    <name evidence="4" type="ORF">PXH69_26140</name>
</gene>
<comment type="caution">
    <text evidence="4">The sequence shown here is derived from an EMBL/GenBank/DDBJ whole genome shotgun (WGS) entry which is preliminary data.</text>
</comment>
<dbReference type="Proteomes" id="UP001217325">
    <property type="component" value="Unassembled WGS sequence"/>
</dbReference>
<dbReference type="Pfam" id="PF00005">
    <property type="entry name" value="ABC_tran"/>
    <property type="match status" value="1"/>
</dbReference>
<dbReference type="GO" id="GO:0005524">
    <property type="term" value="F:ATP binding"/>
    <property type="evidence" value="ECO:0007669"/>
    <property type="project" value="UniProtKB-KW"/>
</dbReference>
<evidence type="ECO:0000313" key="4">
    <source>
        <dbReference type="EMBL" id="MDE8648454.1"/>
    </source>
</evidence>
<proteinExistence type="predicted"/>
<keyword evidence="1" id="KW-0547">Nucleotide-binding</keyword>
<dbReference type="PROSITE" id="PS50893">
    <property type="entry name" value="ABC_TRANSPORTER_2"/>
    <property type="match status" value="1"/>
</dbReference>
<dbReference type="InterPro" id="IPR003439">
    <property type="entry name" value="ABC_transporter-like_ATP-bd"/>
</dbReference>
<dbReference type="InterPro" id="IPR050107">
    <property type="entry name" value="ABC_carbohydrate_import_ATPase"/>
</dbReference>
<dbReference type="PANTHER" id="PTHR43790:SF8">
    <property type="entry name" value="SUGAR ABC TRANSPORTER ATP-BINDING PROTEIN"/>
    <property type="match status" value="1"/>
</dbReference>
<evidence type="ECO:0000259" key="3">
    <source>
        <dbReference type="PROSITE" id="PS50893"/>
    </source>
</evidence>
<protein>
    <submittedName>
        <fullName evidence="4">ATP-binding cassette domain-containing protein</fullName>
    </submittedName>
</protein>
<evidence type="ECO:0000313" key="5">
    <source>
        <dbReference type="Proteomes" id="UP001217325"/>
    </source>
</evidence>
<dbReference type="AlphaFoldDB" id="A0AAW6LN87"/>
<dbReference type="EMBL" id="JARDXE010000019">
    <property type="protein sequence ID" value="MDE8648454.1"/>
    <property type="molecule type" value="Genomic_DNA"/>
</dbReference>
<dbReference type="PANTHER" id="PTHR43790">
    <property type="entry name" value="CARBOHYDRATE TRANSPORT ATP-BINDING PROTEIN MG119-RELATED"/>
    <property type="match status" value="1"/>
</dbReference>
<dbReference type="SMART" id="SM00382">
    <property type="entry name" value="AAA"/>
    <property type="match status" value="1"/>
</dbReference>
<dbReference type="RefSeq" id="WP_019745466.1">
    <property type="nucleotide sequence ID" value="NZ_AP026691.1"/>
</dbReference>
<dbReference type="CDD" id="cd03216">
    <property type="entry name" value="ABC_Carb_Monos_I"/>
    <property type="match status" value="1"/>
</dbReference>
<sequence length="259" mass="27849">MSTITNTTEPLLQTTNLSKFYGGVKALQGASISVGHGEHIAIMGDNGAGKSTFVKILSGAQPSSDGTIRFDGADCEFQSPIDAREAGIETVYQDLSLADDLDVLTNLFLGREEKLINLGGLSVLNRRKMAKRATELLTEIGVNVPEVHRTVRGLSGGQRQGIAIARASGWGSKLIIMDEPTAALGLQETAHVHDIIKRLKQRGVAVIIVSHNMQQVLELTDRVYVFRRGQVVGCRNTKETTADEIVSMITGARPAEAVT</sequence>
<reference evidence="4" key="1">
    <citation type="submission" date="2023-02" db="EMBL/GenBank/DDBJ databases">
        <title>A novel hydrolase synthesized by Rhodococcus erythropolis HQ is responsible for the detoxification of Zearalenone.</title>
        <authorList>
            <person name="Hu J."/>
            <person name="Xu J."/>
        </authorList>
    </citation>
    <scope>NUCLEOTIDE SEQUENCE</scope>
    <source>
        <strain evidence="4">HQ</strain>
    </source>
</reference>
<name>A0AAW6LN87_RHOSG</name>
<feature type="domain" description="ABC transporter" evidence="3">
    <location>
        <begin position="12"/>
        <end position="253"/>
    </location>
</feature>
<dbReference type="Gene3D" id="3.40.50.300">
    <property type="entry name" value="P-loop containing nucleotide triphosphate hydrolases"/>
    <property type="match status" value="1"/>
</dbReference>
<dbReference type="SUPFAM" id="SSF52540">
    <property type="entry name" value="P-loop containing nucleoside triphosphate hydrolases"/>
    <property type="match status" value="1"/>
</dbReference>
<organism evidence="4 5">
    <name type="scientific">Rhodococcus qingshengii</name>
    <dbReference type="NCBI Taxonomy" id="334542"/>
    <lineage>
        <taxon>Bacteria</taxon>
        <taxon>Bacillati</taxon>
        <taxon>Actinomycetota</taxon>
        <taxon>Actinomycetes</taxon>
        <taxon>Mycobacteriales</taxon>
        <taxon>Nocardiaceae</taxon>
        <taxon>Rhodococcus</taxon>
        <taxon>Rhodococcus erythropolis group</taxon>
    </lineage>
</organism>
<evidence type="ECO:0000256" key="1">
    <source>
        <dbReference type="ARBA" id="ARBA00022741"/>
    </source>
</evidence>
<dbReference type="InterPro" id="IPR027417">
    <property type="entry name" value="P-loop_NTPase"/>
</dbReference>
<keyword evidence="2 4" id="KW-0067">ATP-binding</keyword>
<accession>A0AAW6LN87</accession>
<dbReference type="GO" id="GO:0016887">
    <property type="term" value="F:ATP hydrolysis activity"/>
    <property type="evidence" value="ECO:0007669"/>
    <property type="project" value="InterPro"/>
</dbReference>
<dbReference type="InterPro" id="IPR003593">
    <property type="entry name" value="AAA+_ATPase"/>
</dbReference>
<evidence type="ECO:0000256" key="2">
    <source>
        <dbReference type="ARBA" id="ARBA00022840"/>
    </source>
</evidence>